<keyword evidence="1" id="KW-0547">Nucleotide-binding</keyword>
<evidence type="ECO:0000313" key="11">
    <source>
        <dbReference type="Proteomes" id="UP000299102"/>
    </source>
</evidence>
<name>A0A4C1XIF5_EUMVA</name>
<protein>
    <submittedName>
        <fullName evidence="10">ATP-dependent DNA helicase PIF1</fullName>
    </submittedName>
</protein>
<evidence type="ECO:0000256" key="6">
    <source>
        <dbReference type="ARBA" id="ARBA00023125"/>
    </source>
</evidence>
<dbReference type="InterPro" id="IPR049163">
    <property type="entry name" value="Pif1-like_2B_dom"/>
</dbReference>
<keyword evidence="2" id="KW-0227">DNA damage</keyword>
<reference evidence="10 11" key="1">
    <citation type="journal article" date="2019" name="Commun. Biol.">
        <title>The bagworm genome reveals a unique fibroin gene that provides high tensile strength.</title>
        <authorList>
            <person name="Kono N."/>
            <person name="Nakamura H."/>
            <person name="Ohtoshi R."/>
            <person name="Tomita M."/>
            <person name="Numata K."/>
            <person name="Arakawa K."/>
        </authorList>
    </citation>
    <scope>NUCLEOTIDE SEQUENCE [LARGE SCALE GENOMIC DNA]</scope>
</reference>
<evidence type="ECO:0000259" key="9">
    <source>
        <dbReference type="Pfam" id="PF21530"/>
    </source>
</evidence>
<dbReference type="PANTHER" id="PTHR47642:SF5">
    <property type="entry name" value="ATP-DEPENDENT DNA HELICASE"/>
    <property type="match status" value="1"/>
</dbReference>
<keyword evidence="5" id="KW-0067">ATP-binding</keyword>
<organism evidence="10 11">
    <name type="scientific">Eumeta variegata</name>
    <name type="common">Bagworm moth</name>
    <name type="synonym">Eumeta japonica</name>
    <dbReference type="NCBI Taxonomy" id="151549"/>
    <lineage>
        <taxon>Eukaryota</taxon>
        <taxon>Metazoa</taxon>
        <taxon>Ecdysozoa</taxon>
        <taxon>Arthropoda</taxon>
        <taxon>Hexapoda</taxon>
        <taxon>Insecta</taxon>
        <taxon>Pterygota</taxon>
        <taxon>Neoptera</taxon>
        <taxon>Endopterygota</taxon>
        <taxon>Lepidoptera</taxon>
        <taxon>Glossata</taxon>
        <taxon>Ditrysia</taxon>
        <taxon>Tineoidea</taxon>
        <taxon>Psychidae</taxon>
        <taxon>Oiketicinae</taxon>
        <taxon>Eumeta</taxon>
    </lineage>
</organism>
<evidence type="ECO:0000313" key="10">
    <source>
        <dbReference type="EMBL" id="GBP62752.1"/>
    </source>
</evidence>
<evidence type="ECO:0000256" key="5">
    <source>
        <dbReference type="ARBA" id="ARBA00022840"/>
    </source>
</evidence>
<dbReference type="InterPro" id="IPR027417">
    <property type="entry name" value="P-loop_NTPase"/>
</dbReference>
<evidence type="ECO:0000256" key="8">
    <source>
        <dbReference type="ARBA" id="ARBA00023235"/>
    </source>
</evidence>
<dbReference type="Gene3D" id="3.40.50.300">
    <property type="entry name" value="P-loop containing nucleotide triphosphate hydrolases"/>
    <property type="match status" value="1"/>
</dbReference>
<dbReference type="OrthoDB" id="416437at2759"/>
<evidence type="ECO:0000256" key="4">
    <source>
        <dbReference type="ARBA" id="ARBA00022806"/>
    </source>
</evidence>
<dbReference type="GO" id="GO:0004386">
    <property type="term" value="F:helicase activity"/>
    <property type="evidence" value="ECO:0007669"/>
    <property type="project" value="UniProtKB-KW"/>
</dbReference>
<keyword evidence="6" id="KW-0238">DNA-binding</keyword>
<keyword evidence="4 10" id="KW-0347">Helicase</keyword>
<evidence type="ECO:0000256" key="3">
    <source>
        <dbReference type="ARBA" id="ARBA00022801"/>
    </source>
</evidence>
<keyword evidence="8" id="KW-0413">Isomerase</keyword>
<evidence type="ECO:0000256" key="1">
    <source>
        <dbReference type="ARBA" id="ARBA00022741"/>
    </source>
</evidence>
<dbReference type="SUPFAM" id="SSF52540">
    <property type="entry name" value="P-loop containing nucleoside triphosphate hydrolases"/>
    <property type="match status" value="1"/>
</dbReference>
<keyword evidence="11" id="KW-1185">Reference proteome</keyword>
<dbReference type="InterPro" id="IPR051055">
    <property type="entry name" value="PIF1_helicase"/>
</dbReference>
<dbReference type="Proteomes" id="UP000299102">
    <property type="component" value="Unassembled WGS sequence"/>
</dbReference>
<gene>
    <name evidence="10" type="primary">pif1</name>
    <name evidence="10" type="ORF">EVAR_51704_1</name>
</gene>
<keyword evidence="3" id="KW-0378">Hydrolase</keyword>
<accession>A0A4C1XIF5</accession>
<dbReference type="AlphaFoldDB" id="A0A4C1XIF5"/>
<sequence length="266" mass="30387">MEQPEIKLNSIDEIDCPRYLNKRAKEVLKKNEGDSSLTAGLENVITIKLGARVILHRNIDVSKGLVNGSIGVIEKINWDVDRNSSARKIVIKFNNLTYELERVKTKFQILNDVYVHREQFPICLAYVITIHKSQGLSLDSALLDIGTSIFSRGQAYVALSRVKTLDGVHLINLDPSQMKAQDSSILEYNRLRSLYRLDFANISINRKRIKNVANNEWAMRTIISNIQENVDNSIKKTMQRKRKKKTLNLNACLVFFTKSNDISPKI</sequence>
<dbReference type="Gene3D" id="2.30.30.940">
    <property type="match status" value="1"/>
</dbReference>
<feature type="domain" description="DNA helicase Pif1-like 2B" evidence="9">
    <location>
        <begin position="44"/>
        <end position="73"/>
    </location>
</feature>
<proteinExistence type="predicted"/>
<dbReference type="EMBL" id="BGZK01000849">
    <property type="protein sequence ID" value="GBP62752.1"/>
    <property type="molecule type" value="Genomic_DNA"/>
</dbReference>
<evidence type="ECO:0000256" key="7">
    <source>
        <dbReference type="ARBA" id="ARBA00023204"/>
    </source>
</evidence>
<keyword evidence="7" id="KW-0234">DNA repair</keyword>
<evidence type="ECO:0000256" key="2">
    <source>
        <dbReference type="ARBA" id="ARBA00022763"/>
    </source>
</evidence>
<dbReference type="PANTHER" id="PTHR47642">
    <property type="entry name" value="ATP-DEPENDENT DNA HELICASE"/>
    <property type="match status" value="1"/>
</dbReference>
<dbReference type="STRING" id="151549.A0A4C1XIF5"/>
<comment type="caution">
    <text evidence="10">The sequence shown here is derived from an EMBL/GenBank/DDBJ whole genome shotgun (WGS) entry which is preliminary data.</text>
</comment>
<dbReference type="Pfam" id="PF21530">
    <property type="entry name" value="Pif1_2B_dom"/>
    <property type="match status" value="1"/>
</dbReference>
<dbReference type="CDD" id="cd18809">
    <property type="entry name" value="SF1_C_RecD"/>
    <property type="match status" value="1"/>
</dbReference>